<evidence type="ECO:0000313" key="3">
    <source>
        <dbReference type="Proteomes" id="UP001359559"/>
    </source>
</evidence>
<keyword evidence="1" id="KW-0812">Transmembrane</keyword>
<gene>
    <name evidence="2" type="ORF">RJT34_12222</name>
</gene>
<dbReference type="Pfam" id="PF20168">
    <property type="entry name" value="PDS5"/>
    <property type="match status" value="1"/>
</dbReference>
<reference evidence="2 3" key="1">
    <citation type="submission" date="2024-01" db="EMBL/GenBank/DDBJ databases">
        <title>The genomes of 5 underutilized Papilionoideae crops provide insights into root nodulation and disease resistance.</title>
        <authorList>
            <person name="Yuan L."/>
        </authorList>
    </citation>
    <scope>NUCLEOTIDE SEQUENCE [LARGE SCALE GENOMIC DNA]</scope>
    <source>
        <strain evidence="2">LY-2023</strain>
        <tissue evidence="2">Leaf</tissue>
    </source>
</reference>
<comment type="caution">
    <text evidence="2">The sequence shown here is derived from an EMBL/GenBank/DDBJ whole genome shotgun (WGS) entry which is preliminary data.</text>
</comment>
<protein>
    <submittedName>
        <fullName evidence="2">Uncharacterized protein</fullName>
    </submittedName>
</protein>
<keyword evidence="1" id="KW-1133">Transmembrane helix</keyword>
<evidence type="ECO:0000313" key="2">
    <source>
        <dbReference type="EMBL" id="KAK7301359.1"/>
    </source>
</evidence>
<keyword evidence="3" id="KW-1185">Reference proteome</keyword>
<dbReference type="Proteomes" id="UP001359559">
    <property type="component" value="Unassembled WGS sequence"/>
</dbReference>
<name>A0AAN9JPY4_CLITE</name>
<proteinExistence type="predicted"/>
<evidence type="ECO:0000256" key="1">
    <source>
        <dbReference type="SAM" id="Phobius"/>
    </source>
</evidence>
<sequence length="362" mass="40006">MAEFIKDYSIIARKRKISGVEGAMIYHPAYILVFLIHVLAWNTDFPFEVCQDAKMYTDLCSPLFFVLQALVDVSMVDGDQDLVNDAYLHLYSIFRAITKAEDAVDVQMTSKLHVLAEIGIFTLNALNHGGISVLQTPGQVLLPSSLYRASLIKNGANSKCPKSHFDDHFLMGVFETLKKLIPPQPCTHKNQTAKTLPKHGHKGLPNSKINVYGVLDLAPNKLDNLSSREIANAKIVRPNIPPGKRRKCVALSGSGSVGLHECSTIEKQQKFASKHFEKTIERNISSSDSVSCKDSLSASHVPTRKSKRTAACLLENAMTSSKQTDTVQPFKCPRTKLRDTTCGSKKQDVLADVSNKNHSSPW</sequence>
<keyword evidence="1" id="KW-0472">Membrane</keyword>
<organism evidence="2 3">
    <name type="scientific">Clitoria ternatea</name>
    <name type="common">Butterfly pea</name>
    <dbReference type="NCBI Taxonomy" id="43366"/>
    <lineage>
        <taxon>Eukaryota</taxon>
        <taxon>Viridiplantae</taxon>
        <taxon>Streptophyta</taxon>
        <taxon>Embryophyta</taxon>
        <taxon>Tracheophyta</taxon>
        <taxon>Spermatophyta</taxon>
        <taxon>Magnoliopsida</taxon>
        <taxon>eudicotyledons</taxon>
        <taxon>Gunneridae</taxon>
        <taxon>Pentapetalae</taxon>
        <taxon>rosids</taxon>
        <taxon>fabids</taxon>
        <taxon>Fabales</taxon>
        <taxon>Fabaceae</taxon>
        <taxon>Papilionoideae</taxon>
        <taxon>50 kb inversion clade</taxon>
        <taxon>NPAAA clade</taxon>
        <taxon>indigoferoid/millettioid clade</taxon>
        <taxon>Phaseoleae</taxon>
        <taxon>Clitoria</taxon>
    </lineage>
</organism>
<dbReference type="AlphaFoldDB" id="A0AAN9JPY4"/>
<feature type="transmembrane region" description="Helical" evidence="1">
    <location>
        <begin position="23"/>
        <end position="41"/>
    </location>
</feature>
<dbReference type="EMBL" id="JAYKXN010000003">
    <property type="protein sequence ID" value="KAK7301359.1"/>
    <property type="molecule type" value="Genomic_DNA"/>
</dbReference>
<accession>A0AAN9JPY4</accession>